<protein>
    <submittedName>
        <fullName evidence="4">Catechol 2,3-dioxygenase</fullName>
    </submittedName>
</protein>
<dbReference type="GO" id="GO:0046491">
    <property type="term" value="P:L-methylmalonyl-CoA metabolic process"/>
    <property type="evidence" value="ECO:0007669"/>
    <property type="project" value="TreeGrafter"/>
</dbReference>
<accession>A0A1M5QWL8</accession>
<gene>
    <name evidence="4" type="ORF">SAMN04488109_3030</name>
</gene>
<dbReference type="STRING" id="947013.SAMN04488109_3030"/>
<dbReference type="InterPro" id="IPR037523">
    <property type="entry name" value="VOC_core"/>
</dbReference>
<keyword evidence="4" id="KW-0223">Dioxygenase</keyword>
<keyword evidence="1" id="KW-0479">Metal-binding</keyword>
<name>A0A1M5QWL8_9BACT</name>
<keyword evidence="2" id="KW-0175">Coiled coil</keyword>
<dbReference type="InterPro" id="IPR051785">
    <property type="entry name" value="MMCE/EMCE_epimerase"/>
</dbReference>
<dbReference type="GO" id="GO:0051213">
    <property type="term" value="F:dioxygenase activity"/>
    <property type="evidence" value="ECO:0007669"/>
    <property type="project" value="UniProtKB-KW"/>
</dbReference>
<dbReference type="Pfam" id="PF00903">
    <property type="entry name" value="Glyoxalase"/>
    <property type="match status" value="1"/>
</dbReference>
<feature type="coiled-coil region" evidence="2">
    <location>
        <begin position="70"/>
        <end position="97"/>
    </location>
</feature>
<sequence>MSANVRYIVANVDDAIAFYSRTLGFNVDMHPAPGFAALSKGDLKLYLNQPGAGGAGQTMPDGAVPSPGGWNRIQLQVDDLERMVAKLKRENASFRNDIVQGQGGKQILLQDPSGNLIELFEPAR</sequence>
<organism evidence="4 5">
    <name type="scientific">Chryseolinea serpens</name>
    <dbReference type="NCBI Taxonomy" id="947013"/>
    <lineage>
        <taxon>Bacteria</taxon>
        <taxon>Pseudomonadati</taxon>
        <taxon>Bacteroidota</taxon>
        <taxon>Cytophagia</taxon>
        <taxon>Cytophagales</taxon>
        <taxon>Fulvivirgaceae</taxon>
        <taxon>Chryseolinea</taxon>
    </lineage>
</organism>
<dbReference type="PANTHER" id="PTHR43048:SF3">
    <property type="entry name" value="METHYLMALONYL-COA EPIMERASE, MITOCHONDRIAL"/>
    <property type="match status" value="1"/>
</dbReference>
<dbReference type="InterPro" id="IPR029068">
    <property type="entry name" value="Glyas_Bleomycin-R_OHBP_Dase"/>
</dbReference>
<evidence type="ECO:0000313" key="4">
    <source>
        <dbReference type="EMBL" id="SHH17953.1"/>
    </source>
</evidence>
<evidence type="ECO:0000256" key="2">
    <source>
        <dbReference type="SAM" id="Coils"/>
    </source>
</evidence>
<proteinExistence type="predicted"/>
<evidence type="ECO:0000259" key="3">
    <source>
        <dbReference type="PROSITE" id="PS51819"/>
    </source>
</evidence>
<dbReference type="RefSeq" id="WP_073135591.1">
    <property type="nucleotide sequence ID" value="NZ_FQWQ01000002.1"/>
</dbReference>
<dbReference type="OrthoDB" id="9796521at2"/>
<dbReference type="AlphaFoldDB" id="A0A1M5QWL8"/>
<dbReference type="PANTHER" id="PTHR43048">
    <property type="entry name" value="METHYLMALONYL-COA EPIMERASE"/>
    <property type="match status" value="1"/>
</dbReference>
<reference evidence="4 5" key="1">
    <citation type="submission" date="2016-11" db="EMBL/GenBank/DDBJ databases">
        <authorList>
            <person name="Jaros S."/>
            <person name="Januszkiewicz K."/>
            <person name="Wedrychowicz H."/>
        </authorList>
    </citation>
    <scope>NUCLEOTIDE SEQUENCE [LARGE SCALE GENOMIC DNA]</scope>
    <source>
        <strain evidence="4 5">DSM 24574</strain>
    </source>
</reference>
<feature type="domain" description="VOC" evidence="3">
    <location>
        <begin position="1"/>
        <end position="122"/>
    </location>
</feature>
<keyword evidence="4" id="KW-0560">Oxidoreductase</keyword>
<dbReference type="GO" id="GO:0046872">
    <property type="term" value="F:metal ion binding"/>
    <property type="evidence" value="ECO:0007669"/>
    <property type="project" value="UniProtKB-KW"/>
</dbReference>
<dbReference type="Proteomes" id="UP000184212">
    <property type="component" value="Unassembled WGS sequence"/>
</dbReference>
<dbReference type="InterPro" id="IPR004360">
    <property type="entry name" value="Glyas_Fos-R_dOase_dom"/>
</dbReference>
<evidence type="ECO:0000313" key="5">
    <source>
        <dbReference type="Proteomes" id="UP000184212"/>
    </source>
</evidence>
<dbReference type="EMBL" id="FQWQ01000002">
    <property type="protein sequence ID" value="SHH17953.1"/>
    <property type="molecule type" value="Genomic_DNA"/>
</dbReference>
<dbReference type="GO" id="GO:0004493">
    <property type="term" value="F:methylmalonyl-CoA epimerase activity"/>
    <property type="evidence" value="ECO:0007669"/>
    <property type="project" value="TreeGrafter"/>
</dbReference>
<keyword evidence="5" id="KW-1185">Reference proteome</keyword>
<dbReference type="CDD" id="cd06587">
    <property type="entry name" value="VOC"/>
    <property type="match status" value="1"/>
</dbReference>
<dbReference type="Gene3D" id="3.10.180.10">
    <property type="entry name" value="2,3-Dihydroxybiphenyl 1,2-Dioxygenase, domain 1"/>
    <property type="match status" value="1"/>
</dbReference>
<dbReference type="PROSITE" id="PS51819">
    <property type="entry name" value="VOC"/>
    <property type="match status" value="1"/>
</dbReference>
<evidence type="ECO:0000256" key="1">
    <source>
        <dbReference type="ARBA" id="ARBA00022723"/>
    </source>
</evidence>
<dbReference type="SUPFAM" id="SSF54593">
    <property type="entry name" value="Glyoxalase/Bleomycin resistance protein/Dihydroxybiphenyl dioxygenase"/>
    <property type="match status" value="1"/>
</dbReference>